<protein>
    <submittedName>
        <fullName evidence="2">Uncharacterized protein</fullName>
    </submittedName>
</protein>
<evidence type="ECO:0000256" key="1">
    <source>
        <dbReference type="SAM" id="Phobius"/>
    </source>
</evidence>
<keyword evidence="1" id="KW-1133">Transmembrane helix</keyword>
<dbReference type="AlphaFoldDB" id="A0A1V6SEB8"/>
<sequence>MGLCAALDDRVRMYKENTGNECGCLMPLRNTLDALLPLATHQGTPRTALLFPTHRFVLALGISEAFLLLLGGMGTEWATRNIIISICILIINFGHHHHLHRLHTNHLIMCNTPIHHRQLLLRHRHHLDTHILTLCLLIPLNILILIPLTLDHPVNQIAHQLPNLIHAL</sequence>
<proteinExistence type="predicted"/>
<feature type="transmembrane region" description="Helical" evidence="1">
    <location>
        <begin position="81"/>
        <end position="99"/>
    </location>
</feature>
<feature type="transmembrane region" description="Helical" evidence="1">
    <location>
        <begin position="56"/>
        <end position="75"/>
    </location>
</feature>
<accession>A0A1V6SEB8</accession>
<reference evidence="3" key="1">
    <citation type="journal article" date="2017" name="Nat. Microbiol.">
        <title>Global analysis of biosynthetic gene clusters reveals vast potential of secondary metabolite production in Penicillium species.</title>
        <authorList>
            <person name="Nielsen J.C."/>
            <person name="Grijseels S."/>
            <person name="Prigent S."/>
            <person name="Ji B."/>
            <person name="Dainat J."/>
            <person name="Nielsen K.F."/>
            <person name="Frisvad J.C."/>
            <person name="Workman M."/>
            <person name="Nielsen J."/>
        </authorList>
    </citation>
    <scope>NUCLEOTIDE SEQUENCE [LARGE SCALE GENOMIC DNA]</scope>
    <source>
        <strain evidence="3">IBT 14082</strain>
    </source>
</reference>
<dbReference type="EMBL" id="MLQL01000067">
    <property type="protein sequence ID" value="OQE11943.1"/>
    <property type="molecule type" value="Genomic_DNA"/>
</dbReference>
<name>A0A1V6SEB8_9EURO</name>
<feature type="transmembrane region" description="Helical" evidence="1">
    <location>
        <begin position="131"/>
        <end position="150"/>
    </location>
</feature>
<evidence type="ECO:0000313" key="3">
    <source>
        <dbReference type="Proteomes" id="UP000191342"/>
    </source>
</evidence>
<dbReference type="Proteomes" id="UP000191342">
    <property type="component" value="Unassembled WGS sequence"/>
</dbReference>
<keyword evidence="1" id="KW-0812">Transmembrane</keyword>
<organism evidence="2 3">
    <name type="scientific">Penicillium flavigenum</name>
    <dbReference type="NCBI Taxonomy" id="254877"/>
    <lineage>
        <taxon>Eukaryota</taxon>
        <taxon>Fungi</taxon>
        <taxon>Dikarya</taxon>
        <taxon>Ascomycota</taxon>
        <taxon>Pezizomycotina</taxon>
        <taxon>Eurotiomycetes</taxon>
        <taxon>Eurotiomycetidae</taxon>
        <taxon>Eurotiales</taxon>
        <taxon>Aspergillaceae</taxon>
        <taxon>Penicillium</taxon>
    </lineage>
</organism>
<keyword evidence="3" id="KW-1185">Reference proteome</keyword>
<evidence type="ECO:0000313" key="2">
    <source>
        <dbReference type="EMBL" id="OQE11943.1"/>
    </source>
</evidence>
<gene>
    <name evidence="2" type="ORF">PENFLA_c067G07222</name>
</gene>
<comment type="caution">
    <text evidence="2">The sequence shown here is derived from an EMBL/GenBank/DDBJ whole genome shotgun (WGS) entry which is preliminary data.</text>
</comment>
<keyword evidence="1" id="KW-0472">Membrane</keyword>